<dbReference type="Gene3D" id="1.10.10.10">
    <property type="entry name" value="Winged helix-like DNA-binding domain superfamily/Winged helix DNA-binding domain"/>
    <property type="match status" value="1"/>
</dbReference>
<dbReference type="Proteomes" id="UP000199340">
    <property type="component" value="Unassembled WGS sequence"/>
</dbReference>
<dbReference type="GO" id="GO:0003677">
    <property type="term" value="F:DNA binding"/>
    <property type="evidence" value="ECO:0007669"/>
    <property type="project" value="UniProtKB-KW"/>
</dbReference>
<dbReference type="Pfam" id="PF03466">
    <property type="entry name" value="LysR_substrate"/>
    <property type="match status" value="1"/>
</dbReference>
<proteinExistence type="inferred from homology"/>
<dbReference type="SUPFAM" id="SSF53850">
    <property type="entry name" value="Periplasmic binding protein-like II"/>
    <property type="match status" value="1"/>
</dbReference>
<comment type="similarity">
    <text evidence="1">Belongs to the LysR transcriptional regulatory family.</text>
</comment>
<evidence type="ECO:0000256" key="2">
    <source>
        <dbReference type="ARBA" id="ARBA00023015"/>
    </source>
</evidence>
<dbReference type="PANTHER" id="PTHR30419">
    <property type="entry name" value="HTH-TYPE TRANSCRIPTIONAL REGULATOR YBHD"/>
    <property type="match status" value="1"/>
</dbReference>
<dbReference type="EMBL" id="FNEB01000002">
    <property type="protein sequence ID" value="SDI36420.1"/>
    <property type="molecule type" value="Genomic_DNA"/>
</dbReference>
<evidence type="ECO:0000256" key="3">
    <source>
        <dbReference type="ARBA" id="ARBA00023125"/>
    </source>
</evidence>
<evidence type="ECO:0000256" key="1">
    <source>
        <dbReference type="ARBA" id="ARBA00009437"/>
    </source>
</evidence>
<evidence type="ECO:0000313" key="6">
    <source>
        <dbReference type="EMBL" id="SDI36420.1"/>
    </source>
</evidence>
<dbReference type="InterPro" id="IPR050950">
    <property type="entry name" value="HTH-type_LysR_regulators"/>
</dbReference>
<dbReference type="InterPro" id="IPR005119">
    <property type="entry name" value="LysR_subst-bd"/>
</dbReference>
<evidence type="ECO:0000259" key="5">
    <source>
        <dbReference type="PROSITE" id="PS50931"/>
    </source>
</evidence>
<dbReference type="InterPro" id="IPR000847">
    <property type="entry name" value="LysR_HTH_N"/>
</dbReference>
<dbReference type="STRING" id="490829.SAMN05421850_102333"/>
<dbReference type="Gene3D" id="3.40.190.290">
    <property type="match status" value="1"/>
</dbReference>
<evidence type="ECO:0000256" key="4">
    <source>
        <dbReference type="ARBA" id="ARBA00023163"/>
    </source>
</evidence>
<keyword evidence="2" id="KW-0805">Transcription regulation</keyword>
<sequence length="296" mass="31503">MKITLRQIEAFQAVTELSSFSRAAERLGTSQPALSQVIRDLETALGARLFDRTTRRVDLTEAGSAFAAQALAGLEEIGRAVEQVQDLSLLRRGTVRVAAPPLLAATALPQALRKIAAAHPGIEVKITDLGTDAITEHVRNGQADLGLGTFPPGADGFDSMPVLRDELMVFVPRDAEHGPLTWSGLSKLDLITLTRESGIRLLTEVGFETAQVPLRPRHEVHQIGTALALVAGSLGCAVLPAYARAAVGERPIRAVPLTDPVIAREITLITARDRAASAATVAVRGTIRQVLRAMGD</sequence>
<dbReference type="PANTHER" id="PTHR30419:SF8">
    <property type="entry name" value="NITROGEN ASSIMILATION TRANSCRIPTIONAL ACTIVATOR-RELATED"/>
    <property type="match status" value="1"/>
</dbReference>
<dbReference type="RefSeq" id="WP_090027743.1">
    <property type="nucleotide sequence ID" value="NZ_FNEB01000002.1"/>
</dbReference>
<dbReference type="GO" id="GO:0005829">
    <property type="term" value="C:cytosol"/>
    <property type="evidence" value="ECO:0007669"/>
    <property type="project" value="TreeGrafter"/>
</dbReference>
<reference evidence="6 7" key="1">
    <citation type="submission" date="2016-10" db="EMBL/GenBank/DDBJ databases">
        <authorList>
            <person name="de Groot N.N."/>
        </authorList>
    </citation>
    <scope>NUCLEOTIDE SEQUENCE [LARGE SCALE GENOMIC DNA]</scope>
    <source>
        <strain evidence="6 7">DSM 28010</strain>
    </source>
</reference>
<keyword evidence="4" id="KW-0804">Transcription</keyword>
<dbReference type="FunFam" id="1.10.10.10:FF:000001">
    <property type="entry name" value="LysR family transcriptional regulator"/>
    <property type="match status" value="1"/>
</dbReference>
<evidence type="ECO:0000313" key="7">
    <source>
        <dbReference type="Proteomes" id="UP000199340"/>
    </source>
</evidence>
<dbReference type="PRINTS" id="PR00039">
    <property type="entry name" value="HTHLYSR"/>
</dbReference>
<dbReference type="AlphaFoldDB" id="A0A1G8K0T5"/>
<dbReference type="InterPro" id="IPR036388">
    <property type="entry name" value="WH-like_DNA-bd_sf"/>
</dbReference>
<dbReference type="InterPro" id="IPR036390">
    <property type="entry name" value="WH_DNA-bd_sf"/>
</dbReference>
<accession>A0A1G8K0T5</accession>
<gene>
    <name evidence="6" type="ORF">SAMN05421850_102333</name>
</gene>
<dbReference type="Pfam" id="PF00126">
    <property type="entry name" value="HTH_1"/>
    <property type="match status" value="1"/>
</dbReference>
<feature type="domain" description="HTH lysR-type" evidence="5">
    <location>
        <begin position="3"/>
        <end position="60"/>
    </location>
</feature>
<name>A0A1G8K0T5_9RHOB</name>
<organism evidence="6 7">
    <name type="scientific">Lutimaribacter saemankumensis</name>
    <dbReference type="NCBI Taxonomy" id="490829"/>
    <lineage>
        <taxon>Bacteria</taxon>
        <taxon>Pseudomonadati</taxon>
        <taxon>Pseudomonadota</taxon>
        <taxon>Alphaproteobacteria</taxon>
        <taxon>Rhodobacterales</taxon>
        <taxon>Roseobacteraceae</taxon>
        <taxon>Lutimaribacter</taxon>
    </lineage>
</organism>
<keyword evidence="3 6" id="KW-0238">DNA-binding</keyword>
<protein>
    <submittedName>
        <fullName evidence="6">DNA-binding transcriptional regulator, LysR family</fullName>
    </submittedName>
</protein>
<dbReference type="PROSITE" id="PS50931">
    <property type="entry name" value="HTH_LYSR"/>
    <property type="match status" value="1"/>
</dbReference>
<keyword evidence="7" id="KW-1185">Reference proteome</keyword>
<dbReference type="OrthoDB" id="9815174at2"/>
<dbReference type="SUPFAM" id="SSF46785">
    <property type="entry name" value="Winged helix' DNA-binding domain"/>
    <property type="match status" value="1"/>
</dbReference>
<dbReference type="GO" id="GO:0003700">
    <property type="term" value="F:DNA-binding transcription factor activity"/>
    <property type="evidence" value="ECO:0007669"/>
    <property type="project" value="InterPro"/>
</dbReference>